<evidence type="ECO:0000256" key="1">
    <source>
        <dbReference type="SAM" id="MobiDB-lite"/>
    </source>
</evidence>
<dbReference type="AlphaFoldDB" id="A0A9W8Z4N0"/>
<feature type="non-terminal residue" evidence="2">
    <location>
        <position position="123"/>
    </location>
</feature>
<protein>
    <submittedName>
        <fullName evidence="2">Uncharacterized protein</fullName>
    </submittedName>
</protein>
<evidence type="ECO:0000313" key="2">
    <source>
        <dbReference type="EMBL" id="KAJ4399104.1"/>
    </source>
</evidence>
<dbReference type="InterPro" id="IPR022698">
    <property type="entry name" value="OrsD"/>
</dbReference>
<name>A0A9W8Z4N0_9PLEO</name>
<sequence length="123" mass="14002">MVKAAQEDASLQQWADDPDQVIYPSPDAAPLPYLAVYYDGLQCTQCPYINRSTQRIREHCRRKHGWKGQARESRGRQLDAQPMWQTTSCQKLHGGGKFGRLFAVSADAQYVQKEREEIASDNS</sequence>
<proteinExistence type="predicted"/>
<gene>
    <name evidence="2" type="ORF">N0V91_009715</name>
</gene>
<accession>A0A9W8Z4N0</accession>
<comment type="caution">
    <text evidence="2">The sequence shown here is derived from an EMBL/GenBank/DDBJ whole genome shotgun (WGS) entry which is preliminary data.</text>
</comment>
<evidence type="ECO:0000313" key="3">
    <source>
        <dbReference type="Proteomes" id="UP001140510"/>
    </source>
</evidence>
<organism evidence="2 3">
    <name type="scientific">Didymella pomorum</name>
    <dbReference type="NCBI Taxonomy" id="749634"/>
    <lineage>
        <taxon>Eukaryota</taxon>
        <taxon>Fungi</taxon>
        <taxon>Dikarya</taxon>
        <taxon>Ascomycota</taxon>
        <taxon>Pezizomycotina</taxon>
        <taxon>Dothideomycetes</taxon>
        <taxon>Pleosporomycetidae</taxon>
        <taxon>Pleosporales</taxon>
        <taxon>Pleosporineae</taxon>
        <taxon>Didymellaceae</taxon>
        <taxon>Didymella</taxon>
    </lineage>
</organism>
<dbReference type="EMBL" id="JAPEVA010000114">
    <property type="protein sequence ID" value="KAJ4399104.1"/>
    <property type="molecule type" value="Genomic_DNA"/>
</dbReference>
<keyword evidence="3" id="KW-1185">Reference proteome</keyword>
<feature type="region of interest" description="Disordered" evidence="1">
    <location>
        <begin position="62"/>
        <end position="81"/>
    </location>
</feature>
<dbReference type="Pfam" id="PF12013">
    <property type="entry name" value="OrsD"/>
    <property type="match status" value="1"/>
</dbReference>
<dbReference type="Proteomes" id="UP001140510">
    <property type="component" value="Unassembled WGS sequence"/>
</dbReference>
<dbReference type="OrthoDB" id="3690291at2759"/>
<reference evidence="2" key="1">
    <citation type="submission" date="2022-10" db="EMBL/GenBank/DDBJ databases">
        <title>Tapping the CABI collections for fungal endophytes: first genome assemblies for Collariella, Neodidymelliopsis, Ascochyta clinopodiicola, Didymella pomorum, Didymosphaeria variabile, Neocosmospora piperis and Neocucurbitaria cava.</title>
        <authorList>
            <person name="Hill R."/>
        </authorList>
    </citation>
    <scope>NUCLEOTIDE SEQUENCE</scope>
    <source>
        <strain evidence="2">IMI 355091</strain>
    </source>
</reference>